<evidence type="ECO:0000256" key="4">
    <source>
        <dbReference type="SAM" id="SignalP"/>
    </source>
</evidence>
<name>A0A8K0K1V7_LADFU</name>
<proteinExistence type="predicted"/>
<evidence type="ECO:0000313" key="5">
    <source>
        <dbReference type="EMBL" id="KAG8226109.1"/>
    </source>
</evidence>
<keyword evidence="6" id="KW-1185">Reference proteome</keyword>
<evidence type="ECO:0000256" key="2">
    <source>
        <dbReference type="ARBA" id="ARBA00022525"/>
    </source>
</evidence>
<evidence type="ECO:0000313" key="6">
    <source>
        <dbReference type="Proteomes" id="UP000792457"/>
    </source>
</evidence>
<gene>
    <name evidence="5" type="ORF">J437_LFUL006738</name>
</gene>
<dbReference type="Proteomes" id="UP000792457">
    <property type="component" value="Unassembled WGS sequence"/>
</dbReference>
<dbReference type="EMBL" id="KZ308267">
    <property type="protein sequence ID" value="KAG8226109.1"/>
    <property type="molecule type" value="Genomic_DNA"/>
</dbReference>
<reference evidence="5" key="1">
    <citation type="submission" date="2013-04" db="EMBL/GenBank/DDBJ databases">
        <authorList>
            <person name="Qu J."/>
            <person name="Murali S.C."/>
            <person name="Bandaranaike D."/>
            <person name="Bellair M."/>
            <person name="Blankenburg K."/>
            <person name="Chao H."/>
            <person name="Dinh H."/>
            <person name="Doddapaneni H."/>
            <person name="Downs B."/>
            <person name="Dugan-Rocha S."/>
            <person name="Elkadiri S."/>
            <person name="Gnanaolivu R.D."/>
            <person name="Hernandez B."/>
            <person name="Javaid M."/>
            <person name="Jayaseelan J.C."/>
            <person name="Lee S."/>
            <person name="Li M."/>
            <person name="Ming W."/>
            <person name="Munidasa M."/>
            <person name="Muniz J."/>
            <person name="Nguyen L."/>
            <person name="Ongeri F."/>
            <person name="Osuji N."/>
            <person name="Pu L.-L."/>
            <person name="Puazo M."/>
            <person name="Qu C."/>
            <person name="Quiroz J."/>
            <person name="Raj R."/>
            <person name="Weissenberger G."/>
            <person name="Xin Y."/>
            <person name="Zou X."/>
            <person name="Han Y."/>
            <person name="Richards S."/>
            <person name="Worley K."/>
            <person name="Muzny D."/>
            <person name="Gibbs R."/>
        </authorList>
    </citation>
    <scope>NUCLEOTIDE SEQUENCE</scope>
    <source>
        <strain evidence="5">Sampled in the wild</strain>
    </source>
</reference>
<sequence length="187" mass="22100">MDYLWIAYLLLSFSTNFIDGSLQITKRSLQSERPPRFESFRECNRSFINNFSKVILKTICKPRPMPVDISPPFSNILVQQMDLLQHEAMPKCGVIRVEEHLRCKCKCTVMKEDCNEKQEYQAGECMCLCMNSEERRKCIQAGKTWDDEKCSCMCPIQKECTTPYVWLRDYCRCAKLMEEEEMRNEKN</sequence>
<accession>A0A8K0K1V7</accession>
<dbReference type="GO" id="GO:0005576">
    <property type="term" value="C:extracellular region"/>
    <property type="evidence" value="ECO:0007669"/>
    <property type="project" value="UniProtKB-SubCell"/>
</dbReference>
<organism evidence="5 6">
    <name type="scientific">Ladona fulva</name>
    <name type="common">Scarce chaser dragonfly</name>
    <name type="synonym">Libellula fulva</name>
    <dbReference type="NCBI Taxonomy" id="123851"/>
    <lineage>
        <taxon>Eukaryota</taxon>
        <taxon>Metazoa</taxon>
        <taxon>Ecdysozoa</taxon>
        <taxon>Arthropoda</taxon>
        <taxon>Hexapoda</taxon>
        <taxon>Insecta</taxon>
        <taxon>Pterygota</taxon>
        <taxon>Palaeoptera</taxon>
        <taxon>Odonata</taxon>
        <taxon>Epiprocta</taxon>
        <taxon>Anisoptera</taxon>
        <taxon>Libelluloidea</taxon>
        <taxon>Libellulidae</taxon>
        <taxon>Ladona</taxon>
    </lineage>
</organism>
<protein>
    <submittedName>
        <fullName evidence="5">Uncharacterized protein</fullName>
    </submittedName>
</protein>
<comment type="subcellular location">
    <subcellularLocation>
        <location evidence="1">Secreted</location>
    </subcellularLocation>
</comment>
<feature type="chain" id="PRO_5035445062" evidence="4">
    <location>
        <begin position="21"/>
        <end position="187"/>
    </location>
</feature>
<comment type="caution">
    <text evidence="5">The sequence shown here is derived from an EMBL/GenBank/DDBJ whole genome shotgun (WGS) entry which is preliminary data.</text>
</comment>
<dbReference type="AlphaFoldDB" id="A0A8K0K1V7"/>
<dbReference type="Pfam" id="PF03128">
    <property type="entry name" value="CXCXC"/>
    <property type="match status" value="1"/>
</dbReference>
<reference evidence="5" key="2">
    <citation type="submission" date="2017-10" db="EMBL/GenBank/DDBJ databases">
        <title>Ladona fulva Genome sequencing and assembly.</title>
        <authorList>
            <person name="Murali S."/>
            <person name="Richards S."/>
            <person name="Bandaranaike D."/>
            <person name="Bellair M."/>
            <person name="Blankenburg K."/>
            <person name="Chao H."/>
            <person name="Dinh H."/>
            <person name="Doddapaneni H."/>
            <person name="Dugan-Rocha S."/>
            <person name="Elkadiri S."/>
            <person name="Gnanaolivu R."/>
            <person name="Hernandez B."/>
            <person name="Skinner E."/>
            <person name="Javaid M."/>
            <person name="Lee S."/>
            <person name="Li M."/>
            <person name="Ming W."/>
            <person name="Munidasa M."/>
            <person name="Muniz J."/>
            <person name="Nguyen L."/>
            <person name="Hughes D."/>
            <person name="Osuji N."/>
            <person name="Pu L.-L."/>
            <person name="Puazo M."/>
            <person name="Qu C."/>
            <person name="Quiroz J."/>
            <person name="Raj R."/>
            <person name="Weissenberger G."/>
            <person name="Xin Y."/>
            <person name="Zou X."/>
            <person name="Han Y."/>
            <person name="Worley K."/>
            <person name="Muzny D."/>
            <person name="Gibbs R."/>
        </authorList>
    </citation>
    <scope>NUCLEOTIDE SEQUENCE</scope>
    <source>
        <strain evidence="5">Sampled in the wild</strain>
    </source>
</reference>
<dbReference type="OrthoDB" id="8878063at2759"/>
<feature type="signal peptide" evidence="4">
    <location>
        <begin position="1"/>
        <end position="20"/>
    </location>
</feature>
<dbReference type="InterPro" id="IPR004153">
    <property type="entry name" value="CXCXC_repeat"/>
</dbReference>
<keyword evidence="2" id="KW-0964">Secreted</keyword>
<keyword evidence="3 4" id="KW-0732">Signal</keyword>
<evidence type="ECO:0000256" key="3">
    <source>
        <dbReference type="ARBA" id="ARBA00022729"/>
    </source>
</evidence>
<evidence type="ECO:0000256" key="1">
    <source>
        <dbReference type="ARBA" id="ARBA00004613"/>
    </source>
</evidence>